<feature type="transmembrane region" description="Helical" evidence="6">
    <location>
        <begin position="225"/>
        <end position="242"/>
    </location>
</feature>
<keyword evidence="2" id="KW-1003">Cell membrane</keyword>
<keyword evidence="5 6" id="KW-0472">Membrane</keyword>
<dbReference type="RefSeq" id="WP_092913764.1">
    <property type="nucleotide sequence ID" value="NZ_FOXB01000043.1"/>
</dbReference>
<protein>
    <submittedName>
        <fullName evidence="8">Competence protein ComEC</fullName>
    </submittedName>
</protein>
<feature type="transmembrane region" description="Helical" evidence="6">
    <location>
        <begin position="393"/>
        <end position="412"/>
    </location>
</feature>
<name>A0A1I5TG38_9BACT</name>
<feature type="transmembrane region" description="Helical" evidence="6">
    <location>
        <begin position="418"/>
        <end position="434"/>
    </location>
</feature>
<reference evidence="8 9" key="1">
    <citation type="submission" date="2016-10" db="EMBL/GenBank/DDBJ databases">
        <authorList>
            <person name="de Groot N.N."/>
        </authorList>
    </citation>
    <scope>NUCLEOTIDE SEQUENCE [LARGE SCALE GENOMIC DNA]</scope>
    <source>
        <strain evidence="8 9">EP1-55-1</strain>
    </source>
</reference>
<keyword evidence="3 6" id="KW-0812">Transmembrane</keyword>
<evidence type="ECO:0000256" key="4">
    <source>
        <dbReference type="ARBA" id="ARBA00022989"/>
    </source>
</evidence>
<feature type="transmembrane region" description="Helical" evidence="6">
    <location>
        <begin position="289"/>
        <end position="309"/>
    </location>
</feature>
<gene>
    <name evidence="8" type="ORF">SAMN05216234_14317</name>
</gene>
<accession>A0A1I5TG38</accession>
<dbReference type="STRING" id="223786.SAMN05216234_14317"/>
<dbReference type="Proteomes" id="UP000199227">
    <property type="component" value="Unassembled WGS sequence"/>
</dbReference>
<dbReference type="EMBL" id="FOXB01000043">
    <property type="protein sequence ID" value="SFP81366.1"/>
    <property type="molecule type" value="Genomic_DNA"/>
</dbReference>
<dbReference type="AlphaFoldDB" id="A0A1I5TG38"/>
<dbReference type="GO" id="GO:0005886">
    <property type="term" value="C:plasma membrane"/>
    <property type="evidence" value="ECO:0007669"/>
    <property type="project" value="UniProtKB-SubCell"/>
</dbReference>
<dbReference type="PANTHER" id="PTHR30619">
    <property type="entry name" value="DNA INTERNALIZATION/COMPETENCE PROTEIN COMEC/REC2"/>
    <property type="match status" value="1"/>
</dbReference>
<dbReference type="OrthoDB" id="5372341at2"/>
<feature type="transmembrane region" description="Helical" evidence="6">
    <location>
        <begin position="359"/>
        <end position="381"/>
    </location>
</feature>
<dbReference type="NCBIfam" id="TIGR00360">
    <property type="entry name" value="ComEC_N-term"/>
    <property type="match status" value="1"/>
</dbReference>
<evidence type="ECO:0000256" key="2">
    <source>
        <dbReference type="ARBA" id="ARBA00022475"/>
    </source>
</evidence>
<feature type="transmembrane region" description="Helical" evidence="6">
    <location>
        <begin position="254"/>
        <end position="283"/>
    </location>
</feature>
<dbReference type="Pfam" id="PF03772">
    <property type="entry name" value="Competence"/>
    <property type="match status" value="1"/>
</dbReference>
<proteinExistence type="predicted"/>
<dbReference type="InterPro" id="IPR052159">
    <property type="entry name" value="Competence_DNA_uptake"/>
</dbReference>
<dbReference type="InterPro" id="IPR004477">
    <property type="entry name" value="ComEC_N"/>
</dbReference>
<sequence length="438" mass="51073">MNSPTSIPAAKLKLSFRLSKPLLIEGRKEWIFLIFSALVILIFSISYRYYEYTKFTSQKKIYLNADVLLHYSKHKGSKHYDVLKLQTQDGMVFYTTAKNRDDNLRGKMVRLVLFPSRLKFKDFLTIPYIPSYILRVLESKTARMKLFEEIKKQHTDPWINEFYGALFLALPISKSLRKAVTRLGINHLLALSGFHMGFLWLIVYFSLSVIYKPLQQRFFPYRHRLLDLGLVTILLLGAYLLFVGTPPSLLRAYVMVVVGWLALLAGIELLSFTFLAVCVIWLIALFPGLFFSIGFWLSVSGVFYIYLFLHYTKSWSKWAIFIVLNFWTYLMMLPIVHTFFGLFSLYQLSSIALTLAFSIFYPLTIIMHILGIGGWFEGLILNLFSLPKPKSEVYVLTPLWFLSGFIILSLFAVRWRKVLYIQIIVAFVWFIFLIQKVT</sequence>
<feature type="transmembrane region" description="Helical" evidence="6">
    <location>
        <begin position="183"/>
        <end position="205"/>
    </location>
</feature>
<feature type="transmembrane region" description="Helical" evidence="6">
    <location>
        <begin position="30"/>
        <end position="50"/>
    </location>
</feature>
<evidence type="ECO:0000259" key="7">
    <source>
        <dbReference type="Pfam" id="PF03772"/>
    </source>
</evidence>
<evidence type="ECO:0000256" key="3">
    <source>
        <dbReference type="ARBA" id="ARBA00022692"/>
    </source>
</evidence>
<organism evidence="8 9">
    <name type="scientific">Hydrogenimonas thermophila</name>
    <dbReference type="NCBI Taxonomy" id="223786"/>
    <lineage>
        <taxon>Bacteria</taxon>
        <taxon>Pseudomonadati</taxon>
        <taxon>Campylobacterota</taxon>
        <taxon>Epsilonproteobacteria</taxon>
        <taxon>Campylobacterales</taxon>
        <taxon>Hydrogenimonadaceae</taxon>
        <taxon>Hydrogenimonas</taxon>
    </lineage>
</organism>
<feature type="domain" description="ComEC/Rec2-related protein" evidence="7">
    <location>
        <begin position="172"/>
        <end position="434"/>
    </location>
</feature>
<keyword evidence="9" id="KW-1185">Reference proteome</keyword>
<evidence type="ECO:0000256" key="1">
    <source>
        <dbReference type="ARBA" id="ARBA00004651"/>
    </source>
</evidence>
<evidence type="ECO:0000256" key="6">
    <source>
        <dbReference type="SAM" id="Phobius"/>
    </source>
</evidence>
<keyword evidence="4 6" id="KW-1133">Transmembrane helix</keyword>
<evidence type="ECO:0000313" key="8">
    <source>
        <dbReference type="EMBL" id="SFP81366.1"/>
    </source>
</evidence>
<evidence type="ECO:0000313" key="9">
    <source>
        <dbReference type="Proteomes" id="UP000199227"/>
    </source>
</evidence>
<dbReference type="PANTHER" id="PTHR30619:SF7">
    <property type="entry name" value="BETA-LACTAMASE DOMAIN PROTEIN"/>
    <property type="match status" value="1"/>
</dbReference>
<comment type="subcellular location">
    <subcellularLocation>
        <location evidence="1">Cell membrane</location>
        <topology evidence="1">Multi-pass membrane protein</topology>
    </subcellularLocation>
</comment>
<feature type="transmembrane region" description="Helical" evidence="6">
    <location>
        <begin position="321"/>
        <end position="347"/>
    </location>
</feature>
<evidence type="ECO:0000256" key="5">
    <source>
        <dbReference type="ARBA" id="ARBA00023136"/>
    </source>
</evidence>